<evidence type="ECO:0000313" key="1">
    <source>
        <dbReference type="EMBL" id="KAF2737501.1"/>
    </source>
</evidence>
<evidence type="ECO:0000313" key="2">
    <source>
        <dbReference type="Proteomes" id="UP000799444"/>
    </source>
</evidence>
<dbReference type="Proteomes" id="UP000799444">
    <property type="component" value="Unassembled WGS sequence"/>
</dbReference>
<comment type="caution">
    <text evidence="1">The sequence shown here is derived from an EMBL/GenBank/DDBJ whole genome shotgun (WGS) entry which is preliminary data.</text>
</comment>
<name>A0A9P4R5T1_9PLEO</name>
<proteinExistence type="predicted"/>
<sequence length="200" mass="22504">MYLSNDKDMVSTIGRLPLGSVGFLEKYTTVQGTYDPSCLRMLAQLKVACWCSSVMYRTIPIDGYQHSFRTGNNQLWTKIGARLFSISAALRNSFPMARKAAECVRDDRRMSVGRAQRACKRGLGRNLRLPQENLLCQLHRVVRIKGPLNATSDEAADHEVDFGSRHQSMALRVETLAQRGLAPMRTLAVTIAGCRRRVTW</sequence>
<gene>
    <name evidence="1" type="ORF">EJ04DRAFT_102200</name>
</gene>
<accession>A0A9P4R5T1</accession>
<dbReference type="AlphaFoldDB" id="A0A9P4R5T1"/>
<protein>
    <submittedName>
        <fullName evidence="1">Uncharacterized protein</fullName>
    </submittedName>
</protein>
<keyword evidence="2" id="KW-1185">Reference proteome</keyword>
<reference evidence="1" key="1">
    <citation type="journal article" date="2020" name="Stud. Mycol.">
        <title>101 Dothideomycetes genomes: a test case for predicting lifestyles and emergence of pathogens.</title>
        <authorList>
            <person name="Haridas S."/>
            <person name="Albert R."/>
            <person name="Binder M."/>
            <person name="Bloem J."/>
            <person name="Labutti K."/>
            <person name="Salamov A."/>
            <person name="Andreopoulos B."/>
            <person name="Baker S."/>
            <person name="Barry K."/>
            <person name="Bills G."/>
            <person name="Bluhm B."/>
            <person name="Cannon C."/>
            <person name="Castanera R."/>
            <person name="Culley D."/>
            <person name="Daum C."/>
            <person name="Ezra D."/>
            <person name="Gonzalez J."/>
            <person name="Henrissat B."/>
            <person name="Kuo A."/>
            <person name="Liang C."/>
            <person name="Lipzen A."/>
            <person name="Lutzoni F."/>
            <person name="Magnuson J."/>
            <person name="Mondo S."/>
            <person name="Nolan M."/>
            <person name="Ohm R."/>
            <person name="Pangilinan J."/>
            <person name="Park H.-J."/>
            <person name="Ramirez L."/>
            <person name="Alfaro M."/>
            <person name="Sun H."/>
            <person name="Tritt A."/>
            <person name="Yoshinaga Y."/>
            <person name="Zwiers L.-H."/>
            <person name="Turgeon B."/>
            <person name="Goodwin S."/>
            <person name="Spatafora J."/>
            <person name="Crous P."/>
            <person name="Grigoriev I."/>
        </authorList>
    </citation>
    <scope>NUCLEOTIDE SEQUENCE</scope>
    <source>
        <strain evidence="1">CBS 125425</strain>
    </source>
</reference>
<dbReference type="EMBL" id="ML996115">
    <property type="protein sequence ID" value="KAF2737501.1"/>
    <property type="molecule type" value="Genomic_DNA"/>
</dbReference>
<organism evidence="1 2">
    <name type="scientific">Polyplosphaeria fusca</name>
    <dbReference type="NCBI Taxonomy" id="682080"/>
    <lineage>
        <taxon>Eukaryota</taxon>
        <taxon>Fungi</taxon>
        <taxon>Dikarya</taxon>
        <taxon>Ascomycota</taxon>
        <taxon>Pezizomycotina</taxon>
        <taxon>Dothideomycetes</taxon>
        <taxon>Pleosporomycetidae</taxon>
        <taxon>Pleosporales</taxon>
        <taxon>Tetraplosphaeriaceae</taxon>
        <taxon>Polyplosphaeria</taxon>
    </lineage>
</organism>